<evidence type="ECO:0000259" key="1">
    <source>
        <dbReference type="Pfam" id="PF01261"/>
    </source>
</evidence>
<dbReference type="PANTHER" id="PTHR12110">
    <property type="entry name" value="HYDROXYPYRUVATE ISOMERASE"/>
    <property type="match status" value="1"/>
</dbReference>
<dbReference type="SUPFAM" id="SSF51658">
    <property type="entry name" value="Xylose isomerase-like"/>
    <property type="match status" value="1"/>
</dbReference>
<feature type="domain" description="Xylose isomerase-like TIM barrel" evidence="1">
    <location>
        <begin position="46"/>
        <end position="273"/>
    </location>
</feature>
<keyword evidence="2" id="KW-0413">Isomerase</keyword>
<dbReference type="KEGG" id="pfer:IRI77_17645"/>
<dbReference type="Gene3D" id="3.20.20.150">
    <property type="entry name" value="Divalent-metal-dependent TIM barrel enzymes"/>
    <property type="match status" value="1"/>
</dbReference>
<keyword evidence="3" id="KW-1185">Reference proteome</keyword>
<sequence length="276" mass="30112">MNRRQFLVSSALVSGTVLSGAKSKLRIGVTDWNLRMTGQVEAVGTAAQLGFEGVEVSLGRKPVDGKLPLDNDELIGKYVAAAKAQKIGLAGTCLDILHVNYLKNDKLGQKWVGDSIPITKKLNAKVVLLPFFGKGALETRAEQEYVGDALKEYAKEAEKAGILLGLEDTISAEDNVRILERVASRNLKVYYDVGNSTNNGFDVLKEIPWLGASRVCQFHLKDKGYLGEGSINFPEVMNRIMALGFTGFANLETGSPSNVIANDMKRNLDFIRKSMT</sequence>
<organism evidence="2 3">
    <name type="scientific">Paludibaculum fermentans</name>
    <dbReference type="NCBI Taxonomy" id="1473598"/>
    <lineage>
        <taxon>Bacteria</taxon>
        <taxon>Pseudomonadati</taxon>
        <taxon>Acidobacteriota</taxon>
        <taxon>Terriglobia</taxon>
        <taxon>Bryobacterales</taxon>
        <taxon>Bryobacteraceae</taxon>
        <taxon>Paludibaculum</taxon>
    </lineage>
</organism>
<dbReference type="InterPro" id="IPR036237">
    <property type="entry name" value="Xyl_isomerase-like_sf"/>
</dbReference>
<reference evidence="2 3" key="1">
    <citation type="submission" date="2020-10" db="EMBL/GenBank/DDBJ databases">
        <title>Complete genome sequence of Paludibaculum fermentans P105T, a facultatively anaerobic acidobacterium capable of dissimilatory Fe(III) reduction.</title>
        <authorList>
            <person name="Dedysh S.N."/>
            <person name="Beletsky A.V."/>
            <person name="Kulichevskaya I.S."/>
            <person name="Mardanov A.V."/>
            <person name="Ravin N.V."/>
        </authorList>
    </citation>
    <scope>NUCLEOTIDE SEQUENCE [LARGE SCALE GENOMIC DNA]</scope>
    <source>
        <strain evidence="2 3">P105</strain>
    </source>
</reference>
<dbReference type="Proteomes" id="UP000593892">
    <property type="component" value="Chromosome"/>
</dbReference>
<name>A0A7S7NYC0_PALFE</name>
<proteinExistence type="predicted"/>
<dbReference type="EMBL" id="CP063849">
    <property type="protein sequence ID" value="QOY92041.1"/>
    <property type="molecule type" value="Genomic_DNA"/>
</dbReference>
<accession>A0A7S7NYC0</accession>
<dbReference type="AlphaFoldDB" id="A0A7S7NYC0"/>
<evidence type="ECO:0000313" key="3">
    <source>
        <dbReference type="Proteomes" id="UP000593892"/>
    </source>
</evidence>
<dbReference type="PANTHER" id="PTHR12110:SF41">
    <property type="entry name" value="INOSOSE DEHYDRATASE"/>
    <property type="match status" value="1"/>
</dbReference>
<gene>
    <name evidence="2" type="ORF">IRI77_17645</name>
</gene>
<protein>
    <submittedName>
        <fullName evidence="2">Sugar phosphate isomerase/epimerase</fullName>
    </submittedName>
</protein>
<evidence type="ECO:0000313" key="2">
    <source>
        <dbReference type="EMBL" id="QOY92041.1"/>
    </source>
</evidence>
<dbReference type="Pfam" id="PF01261">
    <property type="entry name" value="AP_endonuc_2"/>
    <property type="match status" value="1"/>
</dbReference>
<dbReference type="GO" id="GO:0016853">
    <property type="term" value="F:isomerase activity"/>
    <property type="evidence" value="ECO:0007669"/>
    <property type="project" value="UniProtKB-KW"/>
</dbReference>
<dbReference type="InterPro" id="IPR050312">
    <property type="entry name" value="IolE/XylAMocC-like"/>
</dbReference>
<dbReference type="InterPro" id="IPR013022">
    <property type="entry name" value="Xyl_isomerase-like_TIM-brl"/>
</dbReference>